<feature type="signal peptide" evidence="4">
    <location>
        <begin position="1"/>
        <end position="22"/>
    </location>
</feature>
<accession>D8LP11</accession>
<keyword evidence="2 3" id="KW-0040">ANK repeat</keyword>
<dbReference type="STRING" id="2880.D8LP11"/>
<gene>
    <name evidence="5" type="ORF">Esi_0052_0016</name>
</gene>
<dbReference type="Gene3D" id="1.25.40.20">
    <property type="entry name" value="Ankyrin repeat-containing domain"/>
    <property type="match status" value="1"/>
</dbReference>
<proteinExistence type="predicted"/>
<evidence type="ECO:0000256" key="2">
    <source>
        <dbReference type="ARBA" id="ARBA00023043"/>
    </source>
</evidence>
<dbReference type="AlphaFoldDB" id="D8LP11"/>
<dbReference type="InParanoid" id="D8LP11"/>
<protein>
    <submittedName>
        <fullName evidence="5">Uncharacterized protein</fullName>
    </submittedName>
</protein>
<evidence type="ECO:0000313" key="6">
    <source>
        <dbReference type="Proteomes" id="UP000002630"/>
    </source>
</evidence>
<keyword evidence="6" id="KW-1185">Reference proteome</keyword>
<feature type="chain" id="PRO_5003117357" evidence="4">
    <location>
        <begin position="23"/>
        <end position="248"/>
    </location>
</feature>
<dbReference type="InterPro" id="IPR036770">
    <property type="entry name" value="Ankyrin_rpt-contain_sf"/>
</dbReference>
<name>D8LP11_ECTSI</name>
<dbReference type="Pfam" id="PF00023">
    <property type="entry name" value="Ank"/>
    <property type="match status" value="1"/>
</dbReference>
<dbReference type="SMART" id="SM00248">
    <property type="entry name" value="ANK"/>
    <property type="match status" value="3"/>
</dbReference>
<dbReference type="PANTHER" id="PTHR24173:SF74">
    <property type="entry name" value="ANKYRIN REPEAT DOMAIN-CONTAINING PROTEIN 16"/>
    <property type="match status" value="1"/>
</dbReference>
<feature type="repeat" description="ANK" evidence="3">
    <location>
        <begin position="143"/>
        <end position="176"/>
    </location>
</feature>
<dbReference type="PANTHER" id="PTHR24173">
    <property type="entry name" value="ANKYRIN REPEAT CONTAINING"/>
    <property type="match status" value="1"/>
</dbReference>
<evidence type="ECO:0000256" key="3">
    <source>
        <dbReference type="PROSITE-ProRule" id="PRU00023"/>
    </source>
</evidence>
<sequence>MPTPRSFLFSAAILLAEVDVRAFLIPSPIAAASSSRAPTLPRVSKVYGPSQSLARSGRGIGTRRRWRRSTVAMQAGEKNLFDCIREEDVDTLRRYVERGGPVHVADTLGDTSLLVAASTGNAEVVKILCGAPDAAVNYPCFHGGETPLMAACTQGHLAVTEFLVKEAGANVNATNHRGDTALSLAAFWGRLDCLKLLLSLPDTDTEILNVQGKRAGEGMQELMRDESNDEETVRLLTESRVRRGILRL</sequence>
<dbReference type="PROSITE" id="PS50088">
    <property type="entry name" value="ANK_REPEAT"/>
    <property type="match status" value="1"/>
</dbReference>
<keyword evidence="4" id="KW-0732">Signal</keyword>
<keyword evidence="1" id="KW-0677">Repeat</keyword>
<dbReference type="Pfam" id="PF12796">
    <property type="entry name" value="Ank_2"/>
    <property type="match status" value="1"/>
</dbReference>
<evidence type="ECO:0000313" key="5">
    <source>
        <dbReference type="EMBL" id="CBN80282.1"/>
    </source>
</evidence>
<organism evidence="5 6">
    <name type="scientific">Ectocarpus siliculosus</name>
    <name type="common">Brown alga</name>
    <name type="synonym">Conferva siliculosa</name>
    <dbReference type="NCBI Taxonomy" id="2880"/>
    <lineage>
        <taxon>Eukaryota</taxon>
        <taxon>Sar</taxon>
        <taxon>Stramenopiles</taxon>
        <taxon>Ochrophyta</taxon>
        <taxon>PX clade</taxon>
        <taxon>Phaeophyceae</taxon>
        <taxon>Ectocarpales</taxon>
        <taxon>Ectocarpaceae</taxon>
        <taxon>Ectocarpus</taxon>
    </lineage>
</organism>
<dbReference type="SUPFAM" id="SSF48403">
    <property type="entry name" value="Ankyrin repeat"/>
    <property type="match status" value="1"/>
</dbReference>
<reference evidence="5 6" key="1">
    <citation type="journal article" date="2010" name="Nature">
        <title>The Ectocarpus genome and the independent evolution of multicellularity in brown algae.</title>
        <authorList>
            <person name="Cock J.M."/>
            <person name="Sterck L."/>
            <person name="Rouze P."/>
            <person name="Scornet D."/>
            <person name="Allen A.E."/>
            <person name="Amoutzias G."/>
            <person name="Anthouard V."/>
            <person name="Artiguenave F."/>
            <person name="Aury J.M."/>
            <person name="Badger J.H."/>
            <person name="Beszteri B."/>
            <person name="Billiau K."/>
            <person name="Bonnet E."/>
            <person name="Bothwell J.H."/>
            <person name="Bowler C."/>
            <person name="Boyen C."/>
            <person name="Brownlee C."/>
            <person name="Carrano C.J."/>
            <person name="Charrier B."/>
            <person name="Cho G.Y."/>
            <person name="Coelho S.M."/>
            <person name="Collen J."/>
            <person name="Corre E."/>
            <person name="Da Silva C."/>
            <person name="Delage L."/>
            <person name="Delaroque N."/>
            <person name="Dittami S.M."/>
            <person name="Doulbeau S."/>
            <person name="Elias M."/>
            <person name="Farnham G."/>
            <person name="Gachon C.M."/>
            <person name="Gschloessl B."/>
            <person name="Heesch S."/>
            <person name="Jabbari K."/>
            <person name="Jubin C."/>
            <person name="Kawai H."/>
            <person name="Kimura K."/>
            <person name="Kloareg B."/>
            <person name="Kupper F.C."/>
            <person name="Lang D."/>
            <person name="Le Bail A."/>
            <person name="Leblanc C."/>
            <person name="Lerouge P."/>
            <person name="Lohr M."/>
            <person name="Lopez P.J."/>
            <person name="Martens C."/>
            <person name="Maumus F."/>
            <person name="Michel G."/>
            <person name="Miranda-Saavedra D."/>
            <person name="Morales J."/>
            <person name="Moreau H."/>
            <person name="Motomura T."/>
            <person name="Nagasato C."/>
            <person name="Napoli C.A."/>
            <person name="Nelson D.R."/>
            <person name="Nyvall-Collen P."/>
            <person name="Peters A.F."/>
            <person name="Pommier C."/>
            <person name="Potin P."/>
            <person name="Poulain J."/>
            <person name="Quesneville H."/>
            <person name="Read B."/>
            <person name="Rensing S.A."/>
            <person name="Ritter A."/>
            <person name="Rousvoal S."/>
            <person name="Samanta M."/>
            <person name="Samson G."/>
            <person name="Schroeder D.C."/>
            <person name="Segurens B."/>
            <person name="Strittmatter M."/>
            <person name="Tonon T."/>
            <person name="Tregear J.W."/>
            <person name="Valentin K."/>
            <person name="von Dassow P."/>
            <person name="Yamagishi T."/>
            <person name="Van de Peer Y."/>
            <person name="Wincker P."/>
        </authorList>
    </citation>
    <scope>NUCLEOTIDE SEQUENCE [LARGE SCALE GENOMIC DNA]</scope>
    <source>
        <strain evidence="6">Ec32 / CCAP1310/4</strain>
    </source>
</reference>
<dbReference type="EMBL" id="FN649741">
    <property type="protein sequence ID" value="CBN80282.1"/>
    <property type="molecule type" value="Genomic_DNA"/>
</dbReference>
<dbReference type="EMBL" id="FN648730">
    <property type="protein sequence ID" value="CBN80282.1"/>
    <property type="molecule type" value="Genomic_DNA"/>
</dbReference>
<dbReference type="eggNOG" id="KOG0504">
    <property type="taxonomic scope" value="Eukaryota"/>
</dbReference>
<dbReference type="InterPro" id="IPR002110">
    <property type="entry name" value="Ankyrin_rpt"/>
</dbReference>
<evidence type="ECO:0000256" key="1">
    <source>
        <dbReference type="ARBA" id="ARBA00022737"/>
    </source>
</evidence>
<evidence type="ECO:0000256" key="4">
    <source>
        <dbReference type="SAM" id="SignalP"/>
    </source>
</evidence>
<dbReference type="Proteomes" id="UP000002630">
    <property type="component" value="Linkage Group LG16"/>
</dbReference>
<dbReference type="OrthoDB" id="104181at2759"/>